<dbReference type="InterPro" id="IPR011990">
    <property type="entry name" value="TPR-like_helical_dom_sf"/>
</dbReference>
<dbReference type="OrthoDB" id="8591279at2"/>
<evidence type="ECO:0000313" key="1">
    <source>
        <dbReference type="EMBL" id="SFN22572.1"/>
    </source>
</evidence>
<dbReference type="Proteomes" id="UP000242869">
    <property type="component" value="Unassembled WGS sequence"/>
</dbReference>
<sequence>MHWESAAVSWREALTAYQAIDDWEGQGRARLGLADVLARLGRKTEAENNLFYMTGQGAFSRLLRARAHYQLALLAAEKDREQAGRWLAEARQLCAPDCAHVSSFDNLEARLSAARADWGMVERLTTGVLARHEVVAAERSHALRLLAETQFERGELVTARASIIQALTLDRELAEPEWLLEDYTLLGRIAAAIGDGVEQKDAAARIASLCRGAKLAGCGR</sequence>
<protein>
    <recommendedName>
        <fullName evidence="3">Tetratricopeptide repeat-containing protein</fullName>
    </recommendedName>
</protein>
<evidence type="ECO:0000313" key="2">
    <source>
        <dbReference type="Proteomes" id="UP000242869"/>
    </source>
</evidence>
<proteinExistence type="predicted"/>
<dbReference type="STRING" id="83765.SAMN05660284_00915"/>
<dbReference type="RefSeq" id="WP_143085967.1">
    <property type="nucleotide sequence ID" value="NZ_FOVE01000005.1"/>
</dbReference>
<evidence type="ECO:0008006" key="3">
    <source>
        <dbReference type="Google" id="ProtNLM"/>
    </source>
</evidence>
<dbReference type="EMBL" id="FOVE01000005">
    <property type="protein sequence ID" value="SFN22572.1"/>
    <property type="molecule type" value="Genomic_DNA"/>
</dbReference>
<organism evidence="1 2">
    <name type="scientific">Formivibrio citricus</name>
    <dbReference type="NCBI Taxonomy" id="83765"/>
    <lineage>
        <taxon>Bacteria</taxon>
        <taxon>Pseudomonadati</taxon>
        <taxon>Pseudomonadota</taxon>
        <taxon>Betaproteobacteria</taxon>
        <taxon>Neisseriales</taxon>
        <taxon>Chitinibacteraceae</taxon>
        <taxon>Formivibrio</taxon>
    </lineage>
</organism>
<keyword evidence="2" id="KW-1185">Reference proteome</keyword>
<name>A0A1I4XA83_9NEIS</name>
<accession>A0A1I4XA83</accession>
<reference evidence="2" key="1">
    <citation type="submission" date="2016-10" db="EMBL/GenBank/DDBJ databases">
        <authorList>
            <person name="Varghese N."/>
            <person name="Submissions S."/>
        </authorList>
    </citation>
    <scope>NUCLEOTIDE SEQUENCE [LARGE SCALE GENOMIC DNA]</scope>
    <source>
        <strain evidence="2">DSM 6150</strain>
    </source>
</reference>
<dbReference type="Gene3D" id="1.25.40.10">
    <property type="entry name" value="Tetratricopeptide repeat domain"/>
    <property type="match status" value="1"/>
</dbReference>
<gene>
    <name evidence="1" type="ORF">SAMN05660284_00915</name>
</gene>
<dbReference type="AlphaFoldDB" id="A0A1I4XA83"/>